<feature type="transmembrane region" description="Helical" evidence="8">
    <location>
        <begin position="208"/>
        <end position="231"/>
    </location>
</feature>
<evidence type="ECO:0000256" key="1">
    <source>
        <dbReference type="ARBA" id="ARBA00004651"/>
    </source>
</evidence>
<keyword evidence="7 8" id="KW-0472">Membrane</keyword>
<protein>
    <submittedName>
        <fullName evidence="9">AI-2E family transporter</fullName>
    </submittedName>
</protein>
<evidence type="ECO:0000256" key="7">
    <source>
        <dbReference type="ARBA" id="ARBA00023136"/>
    </source>
</evidence>
<keyword evidence="4" id="KW-1003">Cell membrane</keyword>
<comment type="subcellular location">
    <subcellularLocation>
        <location evidence="1">Cell membrane</location>
        <topology evidence="1">Multi-pass membrane protein</topology>
    </subcellularLocation>
</comment>
<dbReference type="InterPro" id="IPR002549">
    <property type="entry name" value="AI-2E-like"/>
</dbReference>
<evidence type="ECO:0000256" key="4">
    <source>
        <dbReference type="ARBA" id="ARBA00022475"/>
    </source>
</evidence>
<comment type="similarity">
    <text evidence="2">Belongs to the autoinducer-2 exporter (AI-2E) (TC 2.A.86) family.</text>
</comment>
<feature type="transmembrane region" description="Helical" evidence="8">
    <location>
        <begin position="32"/>
        <end position="49"/>
    </location>
</feature>
<dbReference type="PANTHER" id="PTHR21716">
    <property type="entry name" value="TRANSMEMBRANE PROTEIN"/>
    <property type="match status" value="1"/>
</dbReference>
<feature type="transmembrane region" description="Helical" evidence="8">
    <location>
        <begin position="289"/>
        <end position="307"/>
    </location>
</feature>
<dbReference type="GO" id="GO:0005886">
    <property type="term" value="C:plasma membrane"/>
    <property type="evidence" value="ECO:0007669"/>
    <property type="project" value="UniProtKB-SubCell"/>
</dbReference>
<feature type="transmembrane region" description="Helical" evidence="8">
    <location>
        <begin position="7"/>
        <end position="26"/>
    </location>
</feature>
<dbReference type="GO" id="GO:0055085">
    <property type="term" value="P:transmembrane transport"/>
    <property type="evidence" value="ECO:0007669"/>
    <property type="project" value="TreeGrafter"/>
</dbReference>
<keyword evidence="6 8" id="KW-1133">Transmembrane helix</keyword>
<evidence type="ECO:0000256" key="3">
    <source>
        <dbReference type="ARBA" id="ARBA00022448"/>
    </source>
</evidence>
<name>A0AAU7JSS9_9MICO</name>
<dbReference type="AlphaFoldDB" id="A0AAU7JSS9"/>
<dbReference type="PANTHER" id="PTHR21716:SF53">
    <property type="entry name" value="PERMEASE PERM-RELATED"/>
    <property type="match status" value="1"/>
</dbReference>
<evidence type="ECO:0000256" key="8">
    <source>
        <dbReference type="SAM" id="Phobius"/>
    </source>
</evidence>
<dbReference type="Pfam" id="PF01594">
    <property type="entry name" value="AI-2E_transport"/>
    <property type="match status" value="1"/>
</dbReference>
<feature type="transmembrane region" description="Helical" evidence="8">
    <location>
        <begin position="251"/>
        <end position="277"/>
    </location>
</feature>
<proteinExistence type="inferred from homology"/>
<evidence type="ECO:0000313" key="9">
    <source>
        <dbReference type="EMBL" id="XBO43159.1"/>
    </source>
</evidence>
<evidence type="ECO:0000256" key="2">
    <source>
        <dbReference type="ARBA" id="ARBA00009773"/>
    </source>
</evidence>
<evidence type="ECO:0000256" key="6">
    <source>
        <dbReference type="ARBA" id="ARBA00022989"/>
    </source>
</evidence>
<dbReference type="RefSeq" id="WP_406830588.1">
    <property type="nucleotide sequence ID" value="NZ_CP157483.1"/>
</dbReference>
<accession>A0AAU7JSS9</accession>
<organism evidence="9">
    <name type="scientific">Pedococcus sp. KACC 23699</name>
    <dbReference type="NCBI Taxonomy" id="3149228"/>
    <lineage>
        <taxon>Bacteria</taxon>
        <taxon>Bacillati</taxon>
        <taxon>Actinomycetota</taxon>
        <taxon>Actinomycetes</taxon>
        <taxon>Micrococcales</taxon>
        <taxon>Intrasporangiaceae</taxon>
        <taxon>Pedococcus</taxon>
    </lineage>
</organism>
<keyword evidence="3" id="KW-0813">Transport</keyword>
<reference evidence="9" key="1">
    <citation type="submission" date="2024-05" db="EMBL/GenBank/DDBJ databases">
        <authorList>
            <person name="Kim S."/>
            <person name="Heo J."/>
            <person name="Choi H."/>
            <person name="Choi Y."/>
            <person name="Kwon S.-W."/>
            <person name="Kim Y."/>
        </authorList>
    </citation>
    <scope>NUCLEOTIDE SEQUENCE</scope>
    <source>
        <strain evidence="9">KACC 23699</strain>
    </source>
</reference>
<keyword evidence="5 8" id="KW-0812">Transmembrane</keyword>
<dbReference type="EMBL" id="CP157483">
    <property type="protein sequence ID" value="XBO43159.1"/>
    <property type="molecule type" value="Genomic_DNA"/>
</dbReference>
<evidence type="ECO:0000256" key="5">
    <source>
        <dbReference type="ARBA" id="ARBA00022692"/>
    </source>
</evidence>
<feature type="transmembrane region" description="Helical" evidence="8">
    <location>
        <begin position="145"/>
        <end position="168"/>
    </location>
</feature>
<gene>
    <name evidence="9" type="ORF">ABEG17_16575</name>
</gene>
<feature type="transmembrane region" description="Helical" evidence="8">
    <location>
        <begin position="61"/>
        <end position="82"/>
    </location>
</feature>
<sequence length="357" mass="37325">MTLRLRTVLIGLGIVLGVLAVLEFVVQAQKGLTLIAIALFLAIAINPGVEFFQRRGLGRGTAVGIVSGLAVVAFGLLGLVFVPPLATQVSHLATALPAMVDDLIKGHGPLGFLERRYHVVESIRDATRKPPTGALSGAATPAFGIAKGVATTLTGTVIIAFLTLFMLLEGPEWRRRVSDLIPERHRLPAERIGAGVYRSVRGFVTGNLLASFLAGVVATVTLLVVGVPYALPLGLFTVIVELIPYIGPAVVTVLLSLVALTESPLAAAIVFVVLLVYHLVEGHTLRPLIYGRALKLSALAVLVAIILCTEVAGILGSLAAIPIAGSVQVIVNELLAERDRRRAGGDPAARQATEVGG</sequence>